<organism evidence="4 5">
    <name type="scientific">Lepeophtheirus salmonis</name>
    <name type="common">Salmon louse</name>
    <name type="synonym">Caligus salmonis</name>
    <dbReference type="NCBI Taxonomy" id="72036"/>
    <lineage>
        <taxon>Eukaryota</taxon>
        <taxon>Metazoa</taxon>
        <taxon>Ecdysozoa</taxon>
        <taxon>Arthropoda</taxon>
        <taxon>Crustacea</taxon>
        <taxon>Multicrustacea</taxon>
        <taxon>Hexanauplia</taxon>
        <taxon>Copepoda</taxon>
        <taxon>Siphonostomatoida</taxon>
        <taxon>Caligidae</taxon>
        <taxon>Lepeophtheirus</taxon>
    </lineage>
</organism>
<evidence type="ECO:0000313" key="5">
    <source>
        <dbReference type="Proteomes" id="UP000675881"/>
    </source>
</evidence>
<protein>
    <submittedName>
        <fullName evidence="4">SULT1</fullName>
        <ecNumber evidence="4">2.8.2.-</ecNumber>
    </submittedName>
</protein>
<dbReference type="GO" id="GO:0008146">
    <property type="term" value="F:sulfotransferase activity"/>
    <property type="evidence" value="ECO:0007669"/>
    <property type="project" value="InterPro"/>
</dbReference>
<dbReference type="SUPFAM" id="SSF52540">
    <property type="entry name" value="P-loop containing nucleoside triphosphate hydrolases"/>
    <property type="match status" value="1"/>
</dbReference>
<sequence length="400" mass="46929">MECLAEVKYSSKTYALRQVGDFDISRQFPQDTFSQLYSCHFDNSIKMTSKRDSLPFSFKALETTNPLLKDFSGYEKLLSRVIPGNWLVQHDFEESYASEIYNLELRDDDVWIITYPKSGTTWMQCILWLLLNDYEFPENQHLDDVSPHLELTQGMSKKWIRSLLSSKYHDLEEGDPLRAYAKEFLENLDQTPIDLANNLPANKRRLIKSHLPFALLPPKILERNKVVFVARDPRDILISYYHHMSLMKDSNFTGEFKDFFKYFICDEVVPGPYWEYMKQAYQYVDHPNVIYVHFSDMKQDLHNVIHDVVGFLDLQVANDDVQNILEKVSIESMRNNLSVDNSKIMIQLGLFNENKGTFIREGKIGGWKNILTKEMKDKMDKWTKKSTIGTNLPLEKLYPH</sequence>
<dbReference type="InterPro" id="IPR027417">
    <property type="entry name" value="P-loop_NTPase"/>
</dbReference>
<dbReference type="EC" id="2.8.2.-" evidence="4"/>
<evidence type="ECO:0000256" key="1">
    <source>
        <dbReference type="ARBA" id="ARBA00005771"/>
    </source>
</evidence>
<comment type="similarity">
    <text evidence="1">Belongs to the sulfotransferase 1 family.</text>
</comment>
<dbReference type="Pfam" id="PF00685">
    <property type="entry name" value="Sulfotransfer_1"/>
    <property type="match status" value="1"/>
</dbReference>
<gene>
    <name evidence="4" type="ORF">LSAA_24</name>
</gene>
<evidence type="ECO:0000259" key="3">
    <source>
        <dbReference type="Pfam" id="PF00685"/>
    </source>
</evidence>
<name>A0A817F915_LEPSM</name>
<dbReference type="InterPro" id="IPR000863">
    <property type="entry name" value="Sulfotransferase_dom"/>
</dbReference>
<keyword evidence="2 4" id="KW-0808">Transferase</keyword>
<dbReference type="PANTHER" id="PTHR11783">
    <property type="entry name" value="SULFOTRANSFERASE SULT"/>
    <property type="match status" value="1"/>
</dbReference>
<dbReference type="Gene3D" id="3.40.50.300">
    <property type="entry name" value="P-loop containing nucleotide triphosphate hydrolases"/>
    <property type="match status" value="1"/>
</dbReference>
<dbReference type="Proteomes" id="UP000675881">
    <property type="component" value="Unassembled WGS sequence"/>
</dbReference>
<keyword evidence="5" id="KW-1185">Reference proteome</keyword>
<dbReference type="OrthoDB" id="205623at2759"/>
<evidence type="ECO:0000256" key="2">
    <source>
        <dbReference type="ARBA" id="ARBA00022679"/>
    </source>
</evidence>
<feature type="domain" description="Sulfotransferase" evidence="3">
    <location>
        <begin position="107"/>
        <end position="387"/>
    </location>
</feature>
<dbReference type="AlphaFoldDB" id="A0A817F915"/>
<comment type="caution">
    <text evidence="4">The sequence shown here is derived from an EMBL/GenBank/DDBJ whole genome shotgun (WGS) entry which is preliminary data.</text>
</comment>
<proteinExistence type="inferred from homology"/>
<reference evidence="4" key="1">
    <citation type="submission" date="2021-02" db="EMBL/GenBank/DDBJ databases">
        <authorList>
            <person name="Bekaert M."/>
        </authorList>
    </citation>
    <scope>NUCLEOTIDE SEQUENCE</scope>
    <source>
        <strain evidence="4">IoA-00</strain>
    </source>
</reference>
<evidence type="ECO:0000313" key="4">
    <source>
        <dbReference type="EMBL" id="CAF2740581.1"/>
    </source>
</evidence>
<dbReference type="EMBL" id="CAJNVT010000004">
    <property type="protein sequence ID" value="CAF2740581.1"/>
    <property type="molecule type" value="Genomic_DNA"/>
</dbReference>
<accession>A0A817F915</accession>